<dbReference type="SMART" id="SM00219">
    <property type="entry name" value="TyrKc"/>
    <property type="match status" value="1"/>
</dbReference>
<evidence type="ECO:0000256" key="1">
    <source>
        <dbReference type="ARBA" id="ARBA00022679"/>
    </source>
</evidence>
<dbReference type="PANTHER" id="PTHR44329">
    <property type="entry name" value="SERINE/THREONINE-PROTEIN KINASE TNNI3K-RELATED"/>
    <property type="match status" value="1"/>
</dbReference>
<dbReference type="Proteomes" id="UP001218188">
    <property type="component" value="Unassembled WGS sequence"/>
</dbReference>
<evidence type="ECO:0000256" key="3">
    <source>
        <dbReference type="ARBA" id="ARBA00022777"/>
    </source>
</evidence>
<keyword evidence="1" id="KW-0808">Transferase</keyword>
<evidence type="ECO:0000259" key="5">
    <source>
        <dbReference type="PROSITE" id="PS50011"/>
    </source>
</evidence>
<dbReference type="InterPro" id="IPR011009">
    <property type="entry name" value="Kinase-like_dom_sf"/>
</dbReference>
<dbReference type="Gene3D" id="1.10.510.10">
    <property type="entry name" value="Transferase(Phosphotransferase) domain 1"/>
    <property type="match status" value="1"/>
</dbReference>
<dbReference type="GO" id="GO:0005524">
    <property type="term" value="F:ATP binding"/>
    <property type="evidence" value="ECO:0007669"/>
    <property type="project" value="UniProtKB-KW"/>
</dbReference>
<proteinExistence type="predicted"/>
<reference evidence="6" key="1">
    <citation type="submission" date="2023-03" db="EMBL/GenBank/DDBJ databases">
        <title>Massive genome expansion in bonnet fungi (Mycena s.s.) driven by repeated elements and novel gene families across ecological guilds.</title>
        <authorList>
            <consortium name="Lawrence Berkeley National Laboratory"/>
            <person name="Harder C.B."/>
            <person name="Miyauchi S."/>
            <person name="Viragh M."/>
            <person name="Kuo A."/>
            <person name="Thoen E."/>
            <person name="Andreopoulos B."/>
            <person name="Lu D."/>
            <person name="Skrede I."/>
            <person name="Drula E."/>
            <person name="Henrissat B."/>
            <person name="Morin E."/>
            <person name="Kohler A."/>
            <person name="Barry K."/>
            <person name="LaButti K."/>
            <person name="Morin E."/>
            <person name="Salamov A."/>
            <person name="Lipzen A."/>
            <person name="Mereny Z."/>
            <person name="Hegedus B."/>
            <person name="Baldrian P."/>
            <person name="Stursova M."/>
            <person name="Weitz H."/>
            <person name="Taylor A."/>
            <person name="Grigoriev I.V."/>
            <person name="Nagy L.G."/>
            <person name="Martin F."/>
            <person name="Kauserud H."/>
        </authorList>
    </citation>
    <scope>NUCLEOTIDE SEQUENCE</scope>
    <source>
        <strain evidence="6">CBHHK200</strain>
    </source>
</reference>
<feature type="domain" description="Protein kinase" evidence="5">
    <location>
        <begin position="1"/>
        <end position="157"/>
    </location>
</feature>
<dbReference type="InterPro" id="IPR020635">
    <property type="entry name" value="Tyr_kinase_cat_dom"/>
</dbReference>
<sequence length="157" mass="17259">MFEFLDPTLTVFAQSNIFITHDRIACLADFGLSSFLQLQSDSSNRAGSFRWMAPELIDPGSFGCPKFERTTASDVYAYACVCLELHTGHPPFSDVASDGAVLLNVHSGKRPARPDTSMSDDLWALVTTAWAQNFLDRPSMKTISGIMRAAARLPKHS</sequence>
<dbReference type="InterPro" id="IPR051681">
    <property type="entry name" value="Ser/Thr_Kinases-Pseudokinases"/>
</dbReference>
<dbReference type="PANTHER" id="PTHR44329:SF288">
    <property type="entry name" value="MITOGEN-ACTIVATED PROTEIN KINASE KINASE KINASE 20"/>
    <property type="match status" value="1"/>
</dbReference>
<dbReference type="EMBL" id="JARJCM010000058">
    <property type="protein sequence ID" value="KAJ7034332.1"/>
    <property type="molecule type" value="Genomic_DNA"/>
</dbReference>
<evidence type="ECO:0000313" key="6">
    <source>
        <dbReference type="EMBL" id="KAJ7034332.1"/>
    </source>
</evidence>
<dbReference type="PROSITE" id="PS50011">
    <property type="entry name" value="PROTEIN_KINASE_DOM"/>
    <property type="match status" value="1"/>
</dbReference>
<accession>A0AAD6SZ09</accession>
<dbReference type="AlphaFoldDB" id="A0AAD6SZ09"/>
<comment type="caution">
    <text evidence="6">The sequence shown here is derived from an EMBL/GenBank/DDBJ whole genome shotgun (WGS) entry which is preliminary data.</text>
</comment>
<keyword evidence="7" id="KW-1185">Reference proteome</keyword>
<dbReference type="InterPro" id="IPR001245">
    <property type="entry name" value="Ser-Thr/Tyr_kinase_cat_dom"/>
</dbReference>
<dbReference type="Pfam" id="PF07714">
    <property type="entry name" value="PK_Tyr_Ser-Thr"/>
    <property type="match status" value="1"/>
</dbReference>
<organism evidence="6 7">
    <name type="scientific">Mycena alexandri</name>
    <dbReference type="NCBI Taxonomy" id="1745969"/>
    <lineage>
        <taxon>Eukaryota</taxon>
        <taxon>Fungi</taxon>
        <taxon>Dikarya</taxon>
        <taxon>Basidiomycota</taxon>
        <taxon>Agaricomycotina</taxon>
        <taxon>Agaricomycetes</taxon>
        <taxon>Agaricomycetidae</taxon>
        <taxon>Agaricales</taxon>
        <taxon>Marasmiineae</taxon>
        <taxon>Mycenaceae</taxon>
        <taxon>Mycena</taxon>
    </lineage>
</organism>
<keyword evidence="4" id="KW-0067">ATP-binding</keyword>
<dbReference type="InterPro" id="IPR000719">
    <property type="entry name" value="Prot_kinase_dom"/>
</dbReference>
<keyword evidence="2" id="KW-0547">Nucleotide-binding</keyword>
<evidence type="ECO:0000313" key="7">
    <source>
        <dbReference type="Proteomes" id="UP001218188"/>
    </source>
</evidence>
<keyword evidence="3 6" id="KW-0418">Kinase</keyword>
<evidence type="ECO:0000256" key="2">
    <source>
        <dbReference type="ARBA" id="ARBA00022741"/>
    </source>
</evidence>
<dbReference type="SUPFAM" id="SSF56112">
    <property type="entry name" value="Protein kinase-like (PK-like)"/>
    <property type="match status" value="1"/>
</dbReference>
<gene>
    <name evidence="6" type="ORF">C8F04DRAFT_956555</name>
</gene>
<dbReference type="GO" id="GO:0004674">
    <property type="term" value="F:protein serine/threonine kinase activity"/>
    <property type="evidence" value="ECO:0007669"/>
    <property type="project" value="TreeGrafter"/>
</dbReference>
<evidence type="ECO:0000256" key="4">
    <source>
        <dbReference type="ARBA" id="ARBA00022840"/>
    </source>
</evidence>
<protein>
    <submittedName>
        <fullName evidence="6">Kinase-like domain-containing protein</fullName>
    </submittedName>
</protein>
<name>A0AAD6SZ09_9AGAR</name>
<dbReference type="GO" id="GO:0004713">
    <property type="term" value="F:protein tyrosine kinase activity"/>
    <property type="evidence" value="ECO:0007669"/>
    <property type="project" value="InterPro"/>
</dbReference>